<reference evidence="2" key="1">
    <citation type="submission" date="2021-03" db="EMBL/GenBank/DDBJ databases">
        <authorList>
            <person name="Tagirdzhanova G."/>
        </authorList>
    </citation>
    <scope>NUCLEOTIDE SEQUENCE</scope>
</reference>
<protein>
    <submittedName>
        <fullName evidence="2">Uncharacterized protein</fullName>
    </submittedName>
</protein>
<dbReference type="Proteomes" id="UP000664203">
    <property type="component" value="Unassembled WGS sequence"/>
</dbReference>
<dbReference type="AlphaFoldDB" id="A0A8H3JAD8"/>
<gene>
    <name evidence="2" type="ORF">ALECFALPRED_011121</name>
</gene>
<keyword evidence="3" id="KW-1185">Reference proteome</keyword>
<comment type="caution">
    <text evidence="2">The sequence shown here is derived from an EMBL/GenBank/DDBJ whole genome shotgun (WGS) entry which is preliminary data.</text>
</comment>
<evidence type="ECO:0000313" key="2">
    <source>
        <dbReference type="EMBL" id="CAF9943343.1"/>
    </source>
</evidence>
<accession>A0A8H3JAD8</accession>
<evidence type="ECO:0000313" key="3">
    <source>
        <dbReference type="Proteomes" id="UP000664203"/>
    </source>
</evidence>
<organism evidence="2 3">
    <name type="scientific">Alectoria fallacina</name>
    <dbReference type="NCBI Taxonomy" id="1903189"/>
    <lineage>
        <taxon>Eukaryota</taxon>
        <taxon>Fungi</taxon>
        <taxon>Dikarya</taxon>
        <taxon>Ascomycota</taxon>
        <taxon>Pezizomycotina</taxon>
        <taxon>Lecanoromycetes</taxon>
        <taxon>OSLEUM clade</taxon>
        <taxon>Lecanoromycetidae</taxon>
        <taxon>Lecanorales</taxon>
        <taxon>Lecanorineae</taxon>
        <taxon>Parmeliaceae</taxon>
        <taxon>Alectoria</taxon>
    </lineage>
</organism>
<dbReference type="EMBL" id="CAJPDR010000981">
    <property type="protein sequence ID" value="CAF9943343.1"/>
    <property type="molecule type" value="Genomic_DNA"/>
</dbReference>
<feature type="non-terminal residue" evidence="2">
    <location>
        <position position="162"/>
    </location>
</feature>
<evidence type="ECO:0000256" key="1">
    <source>
        <dbReference type="SAM" id="MobiDB-lite"/>
    </source>
</evidence>
<proteinExistence type="predicted"/>
<name>A0A8H3JAD8_9LECA</name>
<sequence>MSPSKPDMMLVSSNPTSGSGAFPREMRDKTFSFRNDGDYYVNVSPKAEFTDSPKTLHERAPISHVARTACEELWATIKFRSEWRSDSELIADSRTPLYLNVYDGLGWSKISLGTSSNLMDCVREIKLSMDPNIQDPFYPEGRDKESLSRLVRELSQLPRLRR</sequence>
<feature type="region of interest" description="Disordered" evidence="1">
    <location>
        <begin position="1"/>
        <end position="24"/>
    </location>
</feature>